<dbReference type="GO" id="GO:0005886">
    <property type="term" value="C:plasma membrane"/>
    <property type="evidence" value="ECO:0007669"/>
    <property type="project" value="UniProtKB-SubCell"/>
</dbReference>
<evidence type="ECO:0000256" key="5">
    <source>
        <dbReference type="ARBA" id="ARBA00022989"/>
    </source>
</evidence>
<dbReference type="STRING" id="1236976.JCM16418_2108"/>
<dbReference type="eggNOG" id="COG3944">
    <property type="taxonomic scope" value="Bacteria"/>
</dbReference>
<keyword evidence="3" id="KW-1003">Cell membrane</keyword>
<dbReference type="PANTHER" id="PTHR32309:SF13">
    <property type="entry name" value="FERRIC ENTEROBACTIN TRANSPORT PROTEIN FEPE"/>
    <property type="match status" value="1"/>
</dbReference>
<dbReference type="InterPro" id="IPR050445">
    <property type="entry name" value="Bact_polysacc_biosynth/exp"/>
</dbReference>
<keyword evidence="6 8" id="KW-0472">Membrane</keyword>
<dbReference type="PANTHER" id="PTHR32309">
    <property type="entry name" value="TYROSINE-PROTEIN KINASE"/>
    <property type="match status" value="1"/>
</dbReference>
<comment type="similarity">
    <text evidence="2">Belongs to the CpsC/CapA family.</text>
</comment>
<feature type="region of interest" description="Disordered" evidence="7">
    <location>
        <begin position="226"/>
        <end position="248"/>
    </location>
</feature>
<evidence type="ECO:0000256" key="4">
    <source>
        <dbReference type="ARBA" id="ARBA00022692"/>
    </source>
</evidence>
<dbReference type="InterPro" id="IPR003856">
    <property type="entry name" value="LPS_length_determ_N"/>
</dbReference>
<evidence type="ECO:0000256" key="7">
    <source>
        <dbReference type="SAM" id="MobiDB-lite"/>
    </source>
</evidence>
<proteinExistence type="inferred from homology"/>
<evidence type="ECO:0000259" key="9">
    <source>
        <dbReference type="Pfam" id="PF02706"/>
    </source>
</evidence>
<keyword evidence="4 8" id="KW-0812">Transmembrane</keyword>
<keyword evidence="10" id="KW-0418">Kinase</keyword>
<protein>
    <submittedName>
        <fullName evidence="10">Tyrosine-protein kinase transmembrane modulator EpsC</fullName>
    </submittedName>
</protein>
<keyword evidence="5 8" id="KW-1133">Transmembrane helix</keyword>
<feature type="domain" description="Polysaccharide chain length determinant N-terminal" evidence="9">
    <location>
        <begin position="4"/>
        <end position="90"/>
    </location>
</feature>
<dbReference type="Proteomes" id="UP000019364">
    <property type="component" value="Unassembled WGS sequence"/>
</dbReference>
<comment type="caution">
    <text evidence="10">The sequence shown here is derived from an EMBL/GenBank/DDBJ whole genome shotgun (WGS) entry which is preliminary data.</text>
</comment>
<accession>W7YB70</accession>
<evidence type="ECO:0000313" key="10">
    <source>
        <dbReference type="EMBL" id="GAF08070.1"/>
    </source>
</evidence>
<keyword evidence="11" id="KW-1185">Reference proteome</keyword>
<feature type="transmembrane region" description="Helical" evidence="8">
    <location>
        <begin position="172"/>
        <end position="193"/>
    </location>
</feature>
<evidence type="ECO:0000313" key="11">
    <source>
        <dbReference type="Proteomes" id="UP000019364"/>
    </source>
</evidence>
<dbReference type="AlphaFoldDB" id="W7YB70"/>
<evidence type="ECO:0000256" key="2">
    <source>
        <dbReference type="ARBA" id="ARBA00006683"/>
    </source>
</evidence>
<sequence length="248" mass="27623">MESELKEYMHIVKKRLWLILLIVLVISAATGAYSYLMVKPQYEANNKFIVTNNQIDPKTGLKSNDVDMGIRLVYTYKEIISTTAILEKVVAGYPQLHLSTSKLLNMIKVDTVNDTPVMTIAVRDYSYANAVKVANAVSEVFKSEVPRIVQAGKITILYETIDNPDPVNPSPMMYTIIAFIASLILSIGLAFLLEYLDDSIKTDRDVEAALGLTTLAMIKHIKPKDLRQKGSAKSNRKPAKDLSASLNR</sequence>
<comment type="subcellular location">
    <subcellularLocation>
        <location evidence="1">Cell membrane</location>
        <topology evidence="1">Multi-pass membrane protein</topology>
    </subcellularLocation>
</comment>
<evidence type="ECO:0000256" key="3">
    <source>
        <dbReference type="ARBA" id="ARBA00022475"/>
    </source>
</evidence>
<evidence type="ECO:0000256" key="1">
    <source>
        <dbReference type="ARBA" id="ARBA00004651"/>
    </source>
</evidence>
<dbReference type="OrthoDB" id="2360475at2"/>
<name>W7YB70_9BACL</name>
<gene>
    <name evidence="10" type="ORF">JCM16418_2108</name>
</gene>
<dbReference type="RefSeq" id="WP_036648130.1">
    <property type="nucleotide sequence ID" value="NZ_BAVZ01000005.1"/>
</dbReference>
<dbReference type="Pfam" id="PF02706">
    <property type="entry name" value="Wzz"/>
    <property type="match status" value="1"/>
</dbReference>
<evidence type="ECO:0000256" key="8">
    <source>
        <dbReference type="SAM" id="Phobius"/>
    </source>
</evidence>
<evidence type="ECO:0000256" key="6">
    <source>
        <dbReference type="ARBA" id="ARBA00023136"/>
    </source>
</evidence>
<dbReference type="GO" id="GO:0004713">
    <property type="term" value="F:protein tyrosine kinase activity"/>
    <property type="evidence" value="ECO:0007669"/>
    <property type="project" value="TreeGrafter"/>
</dbReference>
<organism evidence="10 11">
    <name type="scientific">Paenibacillus pini JCM 16418</name>
    <dbReference type="NCBI Taxonomy" id="1236976"/>
    <lineage>
        <taxon>Bacteria</taxon>
        <taxon>Bacillati</taxon>
        <taxon>Bacillota</taxon>
        <taxon>Bacilli</taxon>
        <taxon>Bacillales</taxon>
        <taxon>Paenibacillaceae</taxon>
        <taxon>Paenibacillus</taxon>
    </lineage>
</organism>
<feature type="transmembrane region" description="Helical" evidence="8">
    <location>
        <begin position="16"/>
        <end position="36"/>
    </location>
</feature>
<dbReference type="EMBL" id="BAVZ01000005">
    <property type="protein sequence ID" value="GAF08070.1"/>
    <property type="molecule type" value="Genomic_DNA"/>
</dbReference>
<reference evidence="10 11" key="1">
    <citation type="journal article" date="2014" name="Genome Announc.">
        <title>Draft Genome Sequence of Paenibacillus pini JCM 16418T, Isolated from the Rhizosphere of Pine Tree.</title>
        <authorList>
            <person name="Yuki M."/>
            <person name="Oshima K."/>
            <person name="Suda W."/>
            <person name="Oshida Y."/>
            <person name="Kitamura K."/>
            <person name="Iida Y."/>
            <person name="Hattori M."/>
            <person name="Ohkuma M."/>
        </authorList>
    </citation>
    <scope>NUCLEOTIDE SEQUENCE [LARGE SCALE GENOMIC DNA]</scope>
    <source>
        <strain evidence="10 11">JCM 16418</strain>
    </source>
</reference>
<keyword evidence="10" id="KW-0808">Transferase</keyword>